<dbReference type="RefSeq" id="WP_132037152.1">
    <property type="nucleotide sequence ID" value="NZ_QWDN01000007.1"/>
</dbReference>
<dbReference type="InterPro" id="IPR050559">
    <property type="entry name" value="P-Pant_transferase_sf"/>
</dbReference>
<reference evidence="5" key="3">
    <citation type="submission" date="2019-03" db="EMBL/GenBank/DDBJ databases">
        <authorList>
            <person name="Whitman W."/>
            <person name="Huntemann M."/>
            <person name="Clum A."/>
            <person name="Pillay M."/>
            <person name="Palaniappan K."/>
            <person name="Varghese N."/>
            <person name="Mikhailova N."/>
            <person name="Stamatis D."/>
            <person name="Reddy T."/>
            <person name="Daum C."/>
            <person name="Shapiro N."/>
            <person name="Ivanova N."/>
            <person name="Kyrpides N."/>
            <person name="Woyke T."/>
        </authorList>
    </citation>
    <scope>NUCLEOTIDE SEQUENCE</scope>
    <source>
        <strain evidence="5">P5626</strain>
    </source>
</reference>
<organism evidence="6 8">
    <name type="scientific">Flavobacterium circumlabens</name>
    <dbReference type="NCBI Taxonomy" id="2133765"/>
    <lineage>
        <taxon>Bacteria</taxon>
        <taxon>Pseudomonadati</taxon>
        <taxon>Bacteroidota</taxon>
        <taxon>Flavobacteriia</taxon>
        <taxon>Flavobacteriales</taxon>
        <taxon>Flavobacteriaceae</taxon>
        <taxon>Flavobacterium</taxon>
    </lineage>
</organism>
<reference evidence="6 8" key="2">
    <citation type="journal article" date="2018" name="Syst. Appl. Microbiol.">
        <title>Flavobacterium circumlabens sp. nov. and Flavobacterium cupreum sp. nov., two psychrotrophic species isolated from Antarctic environmental samples.</title>
        <authorList>
            <person name="Kralova S."/>
            <person name="Busse H.J."/>
            <person name="Svec P."/>
            <person name="Maslanova I."/>
            <person name="Stankova E."/>
            <person name="Bartak M."/>
            <person name="Sedlacek I."/>
        </authorList>
    </citation>
    <scope>NUCLEOTIDE SEQUENCE [LARGE SCALE GENOMIC DNA]</scope>
    <source>
        <strain evidence="6 8">CCM 8828</strain>
    </source>
</reference>
<dbReference type="EMBL" id="QWDN01000007">
    <property type="protein sequence ID" value="TEB42928.1"/>
    <property type="molecule type" value="Genomic_DNA"/>
</dbReference>
<dbReference type="GO" id="GO:0008897">
    <property type="term" value="F:holo-[acyl-carrier-protein] synthase activity"/>
    <property type="evidence" value="ECO:0007669"/>
    <property type="project" value="InterPro"/>
</dbReference>
<dbReference type="EMBL" id="SLWA01000007">
    <property type="protein sequence ID" value="TCN54738.1"/>
    <property type="molecule type" value="Genomic_DNA"/>
</dbReference>
<dbReference type="Pfam" id="PF01648">
    <property type="entry name" value="ACPS"/>
    <property type="match status" value="1"/>
</dbReference>
<comment type="similarity">
    <text evidence="1">Belongs to the P-Pant transferase superfamily. Gsp/Sfp/HetI/AcpT family.</text>
</comment>
<dbReference type="Gene3D" id="3.90.470.20">
    <property type="entry name" value="4'-phosphopantetheinyl transferase domain"/>
    <property type="match status" value="2"/>
</dbReference>
<dbReference type="GO" id="GO:0000287">
    <property type="term" value="F:magnesium ion binding"/>
    <property type="evidence" value="ECO:0007669"/>
    <property type="project" value="InterPro"/>
</dbReference>
<keyword evidence="7" id="KW-1185">Reference proteome</keyword>
<name>A0A4Y7UA16_9FLAO</name>
<accession>A0A4Y7UA16</accession>
<dbReference type="Pfam" id="PF22624">
    <property type="entry name" value="AASDHPPT_N"/>
    <property type="match status" value="1"/>
</dbReference>
<evidence type="ECO:0000313" key="7">
    <source>
        <dbReference type="Proteomes" id="UP000295270"/>
    </source>
</evidence>
<dbReference type="AlphaFoldDB" id="A0A4Y7UA16"/>
<dbReference type="Proteomes" id="UP000295270">
    <property type="component" value="Unassembled WGS sequence"/>
</dbReference>
<proteinExistence type="inferred from homology"/>
<dbReference type="Proteomes" id="UP000298340">
    <property type="component" value="Unassembled WGS sequence"/>
</dbReference>
<evidence type="ECO:0000313" key="5">
    <source>
        <dbReference type="EMBL" id="TCN54738.1"/>
    </source>
</evidence>
<evidence type="ECO:0000259" key="4">
    <source>
        <dbReference type="Pfam" id="PF22624"/>
    </source>
</evidence>
<evidence type="ECO:0000313" key="8">
    <source>
        <dbReference type="Proteomes" id="UP000298340"/>
    </source>
</evidence>
<evidence type="ECO:0000256" key="2">
    <source>
        <dbReference type="ARBA" id="ARBA00022679"/>
    </source>
</evidence>
<dbReference type="PANTHER" id="PTHR12215">
    <property type="entry name" value="PHOSPHOPANTETHEINE TRANSFERASE"/>
    <property type="match status" value="1"/>
</dbReference>
<comment type="caution">
    <text evidence="6">The sequence shown here is derived from an EMBL/GenBank/DDBJ whole genome shotgun (WGS) entry which is preliminary data.</text>
</comment>
<feature type="domain" description="4'-phosphopantetheinyl transferase" evidence="3">
    <location>
        <begin position="103"/>
        <end position="171"/>
    </location>
</feature>
<dbReference type="SUPFAM" id="SSF56214">
    <property type="entry name" value="4'-phosphopantetheinyl transferase"/>
    <property type="match status" value="2"/>
</dbReference>
<evidence type="ECO:0000313" key="6">
    <source>
        <dbReference type="EMBL" id="TEB42928.1"/>
    </source>
</evidence>
<keyword evidence="2 5" id="KW-0808">Transferase</keyword>
<protein>
    <submittedName>
        <fullName evidence="5">4'-phosphopantetheinyl transferase</fullName>
    </submittedName>
</protein>
<dbReference type="PANTHER" id="PTHR12215:SF10">
    <property type="entry name" value="L-AMINOADIPATE-SEMIALDEHYDE DEHYDROGENASE-PHOSPHOPANTETHEINYL TRANSFERASE"/>
    <property type="match status" value="1"/>
</dbReference>
<evidence type="ECO:0000256" key="1">
    <source>
        <dbReference type="ARBA" id="ARBA00010990"/>
    </source>
</evidence>
<dbReference type="GO" id="GO:0019878">
    <property type="term" value="P:lysine biosynthetic process via aminoadipic acid"/>
    <property type="evidence" value="ECO:0007669"/>
    <property type="project" value="TreeGrafter"/>
</dbReference>
<reference evidence="5 7" key="1">
    <citation type="journal article" date="2015" name="Stand. Genomic Sci.">
        <title>Genomic Encyclopedia of Bacterial and Archaeal Type Strains, Phase III: the genomes of soil and plant-associated and newly described type strains.</title>
        <authorList>
            <person name="Whitman W.B."/>
            <person name="Woyke T."/>
            <person name="Klenk H.P."/>
            <person name="Zhou Y."/>
            <person name="Lilburn T.G."/>
            <person name="Beck B.J."/>
            <person name="De Vos P."/>
            <person name="Vandamme P."/>
            <person name="Eisen J.A."/>
            <person name="Garrity G."/>
            <person name="Hugenholtz P."/>
            <person name="Kyrpides N.C."/>
        </authorList>
    </citation>
    <scope>NUCLEOTIDE SEQUENCE [LARGE SCALE GENOMIC DNA]</scope>
    <source>
        <strain evidence="5 7">P5626</strain>
    </source>
</reference>
<dbReference type="InterPro" id="IPR008278">
    <property type="entry name" value="4-PPantetheinyl_Trfase_dom"/>
</dbReference>
<gene>
    <name evidence="6" type="ORF">D0809_18895</name>
    <name evidence="5" type="ORF">EV142_107238</name>
</gene>
<sequence length="212" mass="24100">MQVYYAIITQPLNDVDFKRYLDQMPPFIQQKIGRYKNWEDAHTSLLGKLLLIQALQDRGVQKTDLSLLTYNQYGRPSIPGIIDFNISHSGTLVLCAIATSGTIGIDAEVVKPINKMDFYNCWTPTEVKAIYDDPDDYKTFYSHWTKKEAVVKAIGNGLNIPLTDIEINGDLATVAHHGNWYVKEIPFSEKYIVHMAAKEPYGDPIVVIQKEF</sequence>
<dbReference type="InterPro" id="IPR037143">
    <property type="entry name" value="4-PPantetheinyl_Trfase_dom_sf"/>
</dbReference>
<dbReference type="GO" id="GO:0005829">
    <property type="term" value="C:cytosol"/>
    <property type="evidence" value="ECO:0007669"/>
    <property type="project" value="TreeGrafter"/>
</dbReference>
<dbReference type="OrthoDB" id="9808281at2"/>
<evidence type="ECO:0000259" key="3">
    <source>
        <dbReference type="Pfam" id="PF01648"/>
    </source>
</evidence>
<dbReference type="InterPro" id="IPR055066">
    <property type="entry name" value="AASDHPPT_N"/>
</dbReference>
<feature type="domain" description="4'-phosphopantetheinyl transferase N-terminal" evidence="4">
    <location>
        <begin position="16"/>
        <end position="96"/>
    </location>
</feature>